<evidence type="ECO:0000313" key="1">
    <source>
        <dbReference type="EMBL" id="CAL1268487.1"/>
    </source>
</evidence>
<sequence>MFFWLLKRSKWPANKVQDKRIKQTKDVWT</sequence>
<reference evidence="1 2" key="1">
    <citation type="submission" date="2024-04" db="EMBL/GenBank/DDBJ databases">
        <authorList>
            <person name="Rising A."/>
            <person name="Reimegard J."/>
            <person name="Sonavane S."/>
            <person name="Akerstrom W."/>
            <person name="Nylinder S."/>
            <person name="Hedman E."/>
            <person name="Kallberg Y."/>
        </authorList>
    </citation>
    <scope>NUCLEOTIDE SEQUENCE [LARGE SCALE GENOMIC DNA]</scope>
</reference>
<dbReference type="AlphaFoldDB" id="A0AAV1ZAC0"/>
<name>A0AAV1ZAC0_9ARAC</name>
<evidence type="ECO:0000313" key="2">
    <source>
        <dbReference type="Proteomes" id="UP001497382"/>
    </source>
</evidence>
<dbReference type="EMBL" id="CAXIEN010000034">
    <property type="protein sequence ID" value="CAL1268487.1"/>
    <property type="molecule type" value="Genomic_DNA"/>
</dbReference>
<protein>
    <submittedName>
        <fullName evidence="1">Uncharacterized protein</fullName>
    </submittedName>
</protein>
<gene>
    <name evidence="1" type="ORF">LARSCL_LOCUS4192</name>
</gene>
<proteinExistence type="predicted"/>
<dbReference type="Proteomes" id="UP001497382">
    <property type="component" value="Unassembled WGS sequence"/>
</dbReference>
<keyword evidence="2" id="KW-1185">Reference proteome</keyword>
<feature type="non-terminal residue" evidence="1">
    <location>
        <position position="29"/>
    </location>
</feature>
<accession>A0AAV1ZAC0</accession>
<comment type="caution">
    <text evidence="1">The sequence shown here is derived from an EMBL/GenBank/DDBJ whole genome shotgun (WGS) entry which is preliminary data.</text>
</comment>
<organism evidence="1 2">
    <name type="scientific">Larinioides sclopetarius</name>
    <dbReference type="NCBI Taxonomy" id="280406"/>
    <lineage>
        <taxon>Eukaryota</taxon>
        <taxon>Metazoa</taxon>
        <taxon>Ecdysozoa</taxon>
        <taxon>Arthropoda</taxon>
        <taxon>Chelicerata</taxon>
        <taxon>Arachnida</taxon>
        <taxon>Araneae</taxon>
        <taxon>Araneomorphae</taxon>
        <taxon>Entelegynae</taxon>
        <taxon>Araneoidea</taxon>
        <taxon>Araneidae</taxon>
        <taxon>Larinioides</taxon>
    </lineage>
</organism>